<dbReference type="Gene3D" id="2.10.260.10">
    <property type="match status" value="1"/>
</dbReference>
<feature type="region of interest" description="Disordered" evidence="1">
    <location>
        <begin position="1"/>
        <end position="35"/>
    </location>
</feature>
<protein>
    <submittedName>
        <fullName evidence="4">Unannotated protein</fullName>
    </submittedName>
</protein>
<dbReference type="SUPFAM" id="SSF89447">
    <property type="entry name" value="AbrB/MazE/MraZ-like"/>
    <property type="match status" value="1"/>
</dbReference>
<name>A0A6J6M3J3_9ZZZZ</name>
<dbReference type="GO" id="GO:0003677">
    <property type="term" value="F:DNA binding"/>
    <property type="evidence" value="ECO:0007669"/>
    <property type="project" value="InterPro"/>
</dbReference>
<evidence type="ECO:0000256" key="1">
    <source>
        <dbReference type="SAM" id="MobiDB-lite"/>
    </source>
</evidence>
<dbReference type="InterPro" id="IPR007159">
    <property type="entry name" value="SpoVT-AbrB_dom"/>
</dbReference>
<dbReference type="Pfam" id="PF04014">
    <property type="entry name" value="MazE_antitoxin"/>
    <property type="match status" value="1"/>
</dbReference>
<accession>A0A6J6M3J3</accession>
<dbReference type="InterPro" id="IPR037914">
    <property type="entry name" value="SpoVT-AbrB_sf"/>
</dbReference>
<sequence>MTPKVKAKKSAKRSIPKVKEPAQRKGRTSTSRLSSKNQLTVPVDILRRVGLEAGDEVEFVVNDAGFIEVLRAPNVNRGLLNLAGKYGELFADFDLEAERDSWER</sequence>
<dbReference type="AlphaFoldDB" id="A0A6J6M3J3"/>
<organism evidence="4">
    <name type="scientific">freshwater metagenome</name>
    <dbReference type="NCBI Taxonomy" id="449393"/>
    <lineage>
        <taxon>unclassified sequences</taxon>
        <taxon>metagenomes</taxon>
        <taxon>ecological metagenomes</taxon>
    </lineage>
</organism>
<evidence type="ECO:0000259" key="2">
    <source>
        <dbReference type="PROSITE" id="PS51740"/>
    </source>
</evidence>
<feature type="domain" description="SpoVT-AbrB" evidence="2">
    <location>
        <begin position="28"/>
        <end position="74"/>
    </location>
</feature>
<feature type="compositionally biased region" description="Basic residues" evidence="1">
    <location>
        <begin position="1"/>
        <end position="16"/>
    </location>
</feature>
<dbReference type="EMBL" id="CAEZUG010000052">
    <property type="protein sequence ID" value="CAB4596316.1"/>
    <property type="molecule type" value="Genomic_DNA"/>
</dbReference>
<gene>
    <name evidence="3" type="ORF">UFOPK1795_00891</name>
    <name evidence="4" type="ORF">UFOPK2275_00926</name>
</gene>
<dbReference type="EMBL" id="CAEZWQ010000117">
    <property type="protein sequence ID" value="CAB4668452.1"/>
    <property type="molecule type" value="Genomic_DNA"/>
</dbReference>
<dbReference type="PROSITE" id="PS51740">
    <property type="entry name" value="SPOVT_ABRB"/>
    <property type="match status" value="1"/>
</dbReference>
<evidence type="ECO:0000313" key="4">
    <source>
        <dbReference type="EMBL" id="CAB4668452.1"/>
    </source>
</evidence>
<dbReference type="SMART" id="SM00966">
    <property type="entry name" value="SpoVT_AbrB"/>
    <property type="match status" value="1"/>
</dbReference>
<evidence type="ECO:0000313" key="3">
    <source>
        <dbReference type="EMBL" id="CAB4596316.1"/>
    </source>
</evidence>
<reference evidence="4" key="1">
    <citation type="submission" date="2020-05" db="EMBL/GenBank/DDBJ databases">
        <authorList>
            <person name="Chiriac C."/>
            <person name="Salcher M."/>
            <person name="Ghai R."/>
            <person name="Kavagutti S V."/>
        </authorList>
    </citation>
    <scope>NUCLEOTIDE SEQUENCE</scope>
</reference>
<proteinExistence type="predicted"/>